<dbReference type="AlphaFoldDB" id="A0A518HKZ8"/>
<dbReference type="RefSeq" id="WP_145385173.1">
    <property type="nucleotide sequence ID" value="NZ_CP037423.1"/>
</dbReference>
<name>A0A518HKZ8_9BACT</name>
<dbReference type="GO" id="GO:0046491">
    <property type="term" value="P:L-methylmalonyl-CoA metabolic process"/>
    <property type="evidence" value="ECO:0007669"/>
    <property type="project" value="TreeGrafter"/>
</dbReference>
<evidence type="ECO:0000256" key="2">
    <source>
        <dbReference type="ARBA" id="ARBA00022723"/>
    </source>
</evidence>
<evidence type="ECO:0000313" key="4">
    <source>
        <dbReference type="EMBL" id="QDV41449.1"/>
    </source>
</evidence>
<gene>
    <name evidence="4" type="ORF">Enr13x_12880</name>
</gene>
<dbReference type="Gene3D" id="3.10.180.10">
    <property type="entry name" value="2,3-Dihydroxybiphenyl 1,2-Dioxygenase, domain 1"/>
    <property type="match status" value="1"/>
</dbReference>
<dbReference type="InterPro" id="IPR017515">
    <property type="entry name" value="MeMalonyl-CoA_epimerase"/>
</dbReference>
<evidence type="ECO:0000313" key="5">
    <source>
        <dbReference type="Proteomes" id="UP000319004"/>
    </source>
</evidence>
<accession>A0A518HKZ8</accession>
<dbReference type="EMBL" id="CP037423">
    <property type="protein sequence ID" value="QDV41449.1"/>
    <property type="molecule type" value="Genomic_DNA"/>
</dbReference>
<dbReference type="KEGG" id="snep:Enr13x_12880"/>
<dbReference type="SUPFAM" id="SSF54593">
    <property type="entry name" value="Glyoxalase/Bleomycin resistance protein/Dihydroxybiphenyl dioxygenase"/>
    <property type="match status" value="1"/>
</dbReference>
<sequence>MAVKSLNHIGIAVQSIDAHKTFYEGALGLEFEGLEDVPSQKVRVAFFRAGDVRLELLEPTSEDSTVAKFIEKRGEGLHHLAYTVEDIQARIAELQESGLRMIDEKPRGGSHQMQIAFLHPKSSGGVLTELCEPAGGS</sequence>
<keyword evidence="2" id="KW-0479">Metal-binding</keyword>
<dbReference type="InterPro" id="IPR029068">
    <property type="entry name" value="Glyas_Bleomycin-R_OHBP_Dase"/>
</dbReference>
<comment type="similarity">
    <text evidence="1">Belongs to the methylmalonyl-CoA epimerase family.</text>
</comment>
<reference evidence="4 5" key="1">
    <citation type="submission" date="2019-03" db="EMBL/GenBank/DDBJ databases">
        <title>Deep-cultivation of Planctomycetes and their phenomic and genomic characterization uncovers novel biology.</title>
        <authorList>
            <person name="Wiegand S."/>
            <person name="Jogler M."/>
            <person name="Boedeker C."/>
            <person name="Pinto D."/>
            <person name="Vollmers J."/>
            <person name="Rivas-Marin E."/>
            <person name="Kohn T."/>
            <person name="Peeters S.H."/>
            <person name="Heuer A."/>
            <person name="Rast P."/>
            <person name="Oberbeckmann S."/>
            <person name="Bunk B."/>
            <person name="Jeske O."/>
            <person name="Meyerdierks A."/>
            <person name="Storesund J.E."/>
            <person name="Kallscheuer N."/>
            <person name="Luecker S."/>
            <person name="Lage O.M."/>
            <person name="Pohl T."/>
            <person name="Merkel B.J."/>
            <person name="Hornburger P."/>
            <person name="Mueller R.-W."/>
            <person name="Bruemmer F."/>
            <person name="Labrenz M."/>
            <person name="Spormann A.M."/>
            <person name="Op den Camp H."/>
            <person name="Overmann J."/>
            <person name="Amann R."/>
            <person name="Jetten M.S.M."/>
            <person name="Mascher T."/>
            <person name="Medema M.H."/>
            <person name="Devos D.P."/>
            <person name="Kaster A.-K."/>
            <person name="Ovreas L."/>
            <person name="Rohde M."/>
            <person name="Galperin M.Y."/>
            <person name="Jogler C."/>
        </authorList>
    </citation>
    <scope>NUCLEOTIDE SEQUENCE [LARGE SCALE GENOMIC DNA]</scope>
    <source>
        <strain evidence="4 5">Enr13</strain>
    </source>
</reference>
<keyword evidence="5" id="KW-1185">Reference proteome</keyword>
<dbReference type="PANTHER" id="PTHR43048:SF3">
    <property type="entry name" value="METHYLMALONYL-COA EPIMERASE, MITOCHONDRIAL"/>
    <property type="match status" value="1"/>
</dbReference>
<dbReference type="Pfam" id="PF13669">
    <property type="entry name" value="Glyoxalase_4"/>
    <property type="match status" value="1"/>
</dbReference>
<evidence type="ECO:0000256" key="1">
    <source>
        <dbReference type="ARBA" id="ARBA00009308"/>
    </source>
</evidence>
<dbReference type="InterPro" id="IPR051785">
    <property type="entry name" value="MMCE/EMCE_epimerase"/>
</dbReference>
<dbReference type="PROSITE" id="PS51819">
    <property type="entry name" value="VOC"/>
    <property type="match status" value="1"/>
</dbReference>
<dbReference type="GO" id="GO:0046872">
    <property type="term" value="F:metal ion binding"/>
    <property type="evidence" value="ECO:0007669"/>
    <property type="project" value="UniProtKB-KW"/>
</dbReference>
<evidence type="ECO:0000259" key="3">
    <source>
        <dbReference type="PROSITE" id="PS51819"/>
    </source>
</evidence>
<dbReference type="InterPro" id="IPR037523">
    <property type="entry name" value="VOC_core"/>
</dbReference>
<organism evidence="4 5">
    <name type="scientific">Stieleria neptunia</name>
    <dbReference type="NCBI Taxonomy" id="2527979"/>
    <lineage>
        <taxon>Bacteria</taxon>
        <taxon>Pseudomonadati</taxon>
        <taxon>Planctomycetota</taxon>
        <taxon>Planctomycetia</taxon>
        <taxon>Pirellulales</taxon>
        <taxon>Pirellulaceae</taxon>
        <taxon>Stieleria</taxon>
    </lineage>
</organism>
<dbReference type="PANTHER" id="PTHR43048">
    <property type="entry name" value="METHYLMALONYL-COA EPIMERASE"/>
    <property type="match status" value="1"/>
</dbReference>
<dbReference type="GO" id="GO:0051213">
    <property type="term" value="F:dioxygenase activity"/>
    <property type="evidence" value="ECO:0007669"/>
    <property type="project" value="UniProtKB-KW"/>
</dbReference>
<protein>
    <submittedName>
        <fullName evidence="4">Glyoxalase/Bleomycin resistance protein/Dioxygenase superfamily protein</fullName>
    </submittedName>
</protein>
<dbReference type="GO" id="GO:0004493">
    <property type="term" value="F:methylmalonyl-CoA epimerase activity"/>
    <property type="evidence" value="ECO:0007669"/>
    <property type="project" value="TreeGrafter"/>
</dbReference>
<proteinExistence type="inferred from homology"/>
<feature type="domain" description="VOC" evidence="3">
    <location>
        <begin position="5"/>
        <end position="133"/>
    </location>
</feature>
<keyword evidence="4" id="KW-0560">Oxidoreductase</keyword>
<dbReference type="OrthoDB" id="9788468at2"/>
<dbReference type="NCBIfam" id="TIGR03081">
    <property type="entry name" value="metmalonyl_epim"/>
    <property type="match status" value="1"/>
</dbReference>
<dbReference type="CDD" id="cd07249">
    <property type="entry name" value="MMCE"/>
    <property type="match status" value="1"/>
</dbReference>
<dbReference type="Proteomes" id="UP000319004">
    <property type="component" value="Chromosome"/>
</dbReference>
<keyword evidence="4" id="KW-0223">Dioxygenase</keyword>